<dbReference type="CDD" id="cd22526">
    <property type="entry name" value="KH-I_Rrp40"/>
    <property type="match status" value="1"/>
</dbReference>
<feature type="domain" description="K Homology" evidence="10">
    <location>
        <begin position="153"/>
        <end position="200"/>
    </location>
</feature>
<name>A0ABM1FAC7_PRICU</name>
<proteinExistence type="inferred from homology"/>
<evidence type="ECO:0000256" key="8">
    <source>
        <dbReference type="ARBA" id="ARBA00023242"/>
    </source>
</evidence>
<dbReference type="PANTHER" id="PTHR21321">
    <property type="entry name" value="PNAS-3 RELATED"/>
    <property type="match status" value="1"/>
</dbReference>
<evidence type="ECO:0000313" key="12">
    <source>
        <dbReference type="RefSeq" id="XP_014681398.1"/>
    </source>
</evidence>
<evidence type="ECO:0000256" key="2">
    <source>
        <dbReference type="ARBA" id="ARBA00004604"/>
    </source>
</evidence>
<evidence type="ECO:0000256" key="5">
    <source>
        <dbReference type="ARBA" id="ARBA00022552"/>
    </source>
</evidence>
<organism evidence="11 12">
    <name type="scientific">Priapulus caudatus</name>
    <name type="common">Priapulid worm</name>
    <dbReference type="NCBI Taxonomy" id="37621"/>
    <lineage>
        <taxon>Eukaryota</taxon>
        <taxon>Metazoa</taxon>
        <taxon>Ecdysozoa</taxon>
        <taxon>Scalidophora</taxon>
        <taxon>Priapulida</taxon>
        <taxon>Priapulimorpha</taxon>
        <taxon>Priapulimorphida</taxon>
        <taxon>Priapulidae</taxon>
        <taxon>Priapulus</taxon>
    </lineage>
</organism>
<dbReference type="GeneID" id="106821205"/>
<evidence type="ECO:0000256" key="9">
    <source>
        <dbReference type="ARBA" id="ARBA00030615"/>
    </source>
</evidence>
<keyword evidence="5" id="KW-0698">rRNA processing</keyword>
<dbReference type="InterPro" id="IPR049469">
    <property type="entry name" value="RRP40_KH-I"/>
</dbReference>
<reference evidence="12" key="1">
    <citation type="submission" date="2025-08" db="UniProtKB">
        <authorList>
            <consortium name="RefSeq"/>
        </authorList>
    </citation>
    <scope>IDENTIFICATION</scope>
</reference>
<evidence type="ECO:0000313" key="11">
    <source>
        <dbReference type="Proteomes" id="UP000695022"/>
    </source>
</evidence>
<dbReference type="Proteomes" id="UP000695022">
    <property type="component" value="Unplaced"/>
</dbReference>
<dbReference type="Gene3D" id="3.30.1370.10">
    <property type="entry name" value="K Homology domain, type 1"/>
    <property type="match status" value="1"/>
</dbReference>
<dbReference type="InterPro" id="IPR037319">
    <property type="entry name" value="Rrp40_S1"/>
</dbReference>
<dbReference type="Pfam" id="PF21262">
    <property type="entry name" value="RRP40_S1"/>
    <property type="match status" value="1"/>
</dbReference>
<dbReference type="CDD" id="cd05790">
    <property type="entry name" value="S1_Rrp40"/>
    <property type="match status" value="1"/>
</dbReference>
<dbReference type="InterPro" id="IPR026699">
    <property type="entry name" value="Exosome_RNA_bind1/RRP40/RRP4"/>
</dbReference>
<sequence>MEDSIGKVVIPGDILQNLDEKKGKIKVTVGPGLIRDGSHIAVTKSGILRHREPSVFWVDCHQKRYVPARGDNVIGIVTAKQGDVFKVDIGSSEPASLSFMAFEAATKRNRPNLNVGDCVNAKLLVANKDCEPELVCIDSYGRSSGLGILPNEGFLLQCSIGLVRQLLRNKFNVLTFLGKAIQYEVAIGMNGRIWLHCHTVRETIAISNAICRSELMSDEEVQIMSKKVVDSLQGFE</sequence>
<dbReference type="SUPFAM" id="SSF50249">
    <property type="entry name" value="Nucleic acid-binding proteins"/>
    <property type="match status" value="1"/>
</dbReference>
<evidence type="ECO:0000256" key="7">
    <source>
        <dbReference type="ARBA" id="ARBA00022884"/>
    </source>
</evidence>
<keyword evidence="8" id="KW-0539">Nucleus</keyword>
<dbReference type="SUPFAM" id="SSF54791">
    <property type="entry name" value="Eukaryotic type KH-domain (KH-domain type I)"/>
    <property type="match status" value="1"/>
</dbReference>
<gene>
    <name evidence="12" type="primary">LOC106821205</name>
</gene>
<dbReference type="RefSeq" id="XP_014681398.1">
    <property type="nucleotide sequence ID" value="XM_014825912.1"/>
</dbReference>
<evidence type="ECO:0000259" key="10">
    <source>
        <dbReference type="Pfam" id="PF15985"/>
    </source>
</evidence>
<evidence type="ECO:0000256" key="6">
    <source>
        <dbReference type="ARBA" id="ARBA00022835"/>
    </source>
</evidence>
<accession>A0ABM1FAC7</accession>
<dbReference type="InterPro" id="IPR012340">
    <property type="entry name" value="NA-bd_OB-fold"/>
</dbReference>
<keyword evidence="4" id="KW-0963">Cytoplasm</keyword>
<protein>
    <recommendedName>
        <fullName evidence="9">Ribosomal RNA-processing protein 40</fullName>
    </recommendedName>
</protein>
<dbReference type="Gene3D" id="2.40.50.140">
    <property type="entry name" value="Nucleic acid-binding proteins"/>
    <property type="match status" value="1"/>
</dbReference>
<comment type="subcellular location">
    <subcellularLocation>
        <location evidence="1">Cytoplasm</location>
    </subcellularLocation>
    <subcellularLocation>
        <location evidence="2">Nucleus</location>
        <location evidence="2">Nucleolus</location>
    </subcellularLocation>
</comment>
<evidence type="ECO:0000256" key="4">
    <source>
        <dbReference type="ARBA" id="ARBA00022490"/>
    </source>
</evidence>
<dbReference type="Pfam" id="PF15985">
    <property type="entry name" value="KH_6"/>
    <property type="match status" value="1"/>
</dbReference>
<evidence type="ECO:0000256" key="3">
    <source>
        <dbReference type="ARBA" id="ARBA00007841"/>
    </source>
</evidence>
<dbReference type="InterPro" id="IPR036612">
    <property type="entry name" value="KH_dom_type_1_sf"/>
</dbReference>
<dbReference type="PANTHER" id="PTHR21321:SF1">
    <property type="entry name" value="EXOSOME COMPLEX COMPONENT RRP40"/>
    <property type="match status" value="1"/>
</dbReference>
<keyword evidence="11" id="KW-1185">Reference proteome</keyword>
<keyword evidence="6" id="KW-0271">Exosome</keyword>
<keyword evidence="7" id="KW-0694">RNA-binding</keyword>
<comment type="similarity">
    <text evidence="3">Belongs to the RRP40 family.</text>
</comment>
<dbReference type="InterPro" id="IPR004088">
    <property type="entry name" value="KH_dom_type_1"/>
</dbReference>
<evidence type="ECO:0000256" key="1">
    <source>
        <dbReference type="ARBA" id="ARBA00004496"/>
    </source>
</evidence>
<dbReference type="Gene3D" id="2.40.50.100">
    <property type="match status" value="1"/>
</dbReference>
<dbReference type="SUPFAM" id="SSF110324">
    <property type="entry name" value="Ribosomal L27 protein-like"/>
    <property type="match status" value="1"/>
</dbReference>